<keyword evidence="2" id="KW-1003">Cell membrane</keyword>
<evidence type="ECO:0000256" key="4">
    <source>
        <dbReference type="ARBA" id="ARBA00022989"/>
    </source>
</evidence>
<evidence type="ECO:0000313" key="9">
    <source>
        <dbReference type="Proteomes" id="UP000621455"/>
    </source>
</evidence>
<comment type="subcellular location">
    <subcellularLocation>
        <location evidence="1">Cell membrane</location>
        <topology evidence="1">Multi-pass membrane protein</topology>
    </subcellularLocation>
</comment>
<evidence type="ECO:0000256" key="3">
    <source>
        <dbReference type="ARBA" id="ARBA00022692"/>
    </source>
</evidence>
<reference evidence="8 9" key="1">
    <citation type="submission" date="2019-10" db="EMBL/GenBank/DDBJ databases">
        <title>Taxonomy of Antarctic Massilia spp.: description of Massilia rubra sp. nov., Massilia aquatica sp. nov., Massilia mucilaginosa sp. nov., Massilia frigida sp. nov. isolated from streams, lakes and regoliths.</title>
        <authorList>
            <person name="Holochova P."/>
            <person name="Sedlacek I."/>
            <person name="Kralova S."/>
            <person name="Maslanova I."/>
            <person name="Busse H.-J."/>
            <person name="Stankova E."/>
            <person name="Vrbovska V."/>
            <person name="Kovarovic V."/>
            <person name="Bartak M."/>
            <person name="Svec P."/>
            <person name="Pantucek R."/>
        </authorList>
    </citation>
    <scope>NUCLEOTIDE SEQUENCE [LARGE SCALE GENOMIC DNA]</scope>
    <source>
        <strain evidence="8 9">CCM 8695</strain>
    </source>
</reference>
<keyword evidence="3 6" id="KW-0812">Transmembrane</keyword>
<feature type="transmembrane region" description="Helical" evidence="6">
    <location>
        <begin position="45"/>
        <end position="67"/>
    </location>
</feature>
<accession>A0ABX0N7N7</accession>
<keyword evidence="9" id="KW-1185">Reference proteome</keyword>
<name>A0ABX0N7N7_9BURK</name>
<organism evidence="8 9">
    <name type="scientific">Massilia frigida</name>
    <dbReference type="NCBI Taxonomy" id="2609281"/>
    <lineage>
        <taxon>Bacteria</taxon>
        <taxon>Pseudomonadati</taxon>
        <taxon>Pseudomonadota</taxon>
        <taxon>Betaproteobacteria</taxon>
        <taxon>Burkholderiales</taxon>
        <taxon>Oxalobacteraceae</taxon>
        <taxon>Telluria group</taxon>
        <taxon>Massilia</taxon>
    </lineage>
</organism>
<keyword evidence="5 6" id="KW-0472">Membrane</keyword>
<evidence type="ECO:0000313" key="8">
    <source>
        <dbReference type="EMBL" id="NHZ77780.1"/>
    </source>
</evidence>
<feature type="transmembrane region" description="Helical" evidence="6">
    <location>
        <begin position="12"/>
        <end position="33"/>
    </location>
</feature>
<proteinExistence type="predicted"/>
<sequence>MTTQTPTGIGKLFAVACLIEGLTWTGLLIGMFLKYVTDTTDLGVWLFGRLHGVAFMFYVVVAVLSALRLRWPWWASAIAVLAAVPPLVTIPVEIWFQRRGFLTEKPAAQS</sequence>
<evidence type="ECO:0000256" key="1">
    <source>
        <dbReference type="ARBA" id="ARBA00004651"/>
    </source>
</evidence>
<feature type="transmembrane region" description="Helical" evidence="6">
    <location>
        <begin position="73"/>
        <end position="96"/>
    </location>
</feature>
<dbReference type="RefSeq" id="WP_167084028.1">
    <property type="nucleotide sequence ID" value="NZ_WHJG01000001.1"/>
</dbReference>
<dbReference type="Pfam" id="PF12823">
    <property type="entry name" value="DUF3817"/>
    <property type="match status" value="1"/>
</dbReference>
<evidence type="ECO:0000256" key="6">
    <source>
        <dbReference type="SAM" id="Phobius"/>
    </source>
</evidence>
<dbReference type="InterPro" id="IPR023845">
    <property type="entry name" value="DUF3817_TM"/>
</dbReference>
<evidence type="ECO:0000256" key="5">
    <source>
        <dbReference type="ARBA" id="ARBA00023136"/>
    </source>
</evidence>
<evidence type="ECO:0000256" key="2">
    <source>
        <dbReference type="ARBA" id="ARBA00022475"/>
    </source>
</evidence>
<dbReference type="PANTHER" id="PTHR40077">
    <property type="entry name" value="MEMBRANE PROTEIN-RELATED"/>
    <property type="match status" value="1"/>
</dbReference>
<dbReference type="EMBL" id="WHJG01000001">
    <property type="protein sequence ID" value="NHZ77780.1"/>
    <property type="molecule type" value="Genomic_DNA"/>
</dbReference>
<evidence type="ECO:0000259" key="7">
    <source>
        <dbReference type="Pfam" id="PF12823"/>
    </source>
</evidence>
<dbReference type="Proteomes" id="UP000621455">
    <property type="component" value="Unassembled WGS sequence"/>
</dbReference>
<gene>
    <name evidence="8" type="ORF">F2P44_00465</name>
</gene>
<protein>
    <submittedName>
        <fullName evidence="8">DUF3817 domain-containing protein</fullName>
    </submittedName>
</protein>
<dbReference type="NCBIfam" id="TIGR03954">
    <property type="entry name" value="integ_memb_HG"/>
    <property type="match status" value="1"/>
</dbReference>
<feature type="domain" description="DUF3817" evidence="7">
    <location>
        <begin position="11"/>
        <end position="98"/>
    </location>
</feature>
<comment type="caution">
    <text evidence="8">The sequence shown here is derived from an EMBL/GenBank/DDBJ whole genome shotgun (WGS) entry which is preliminary data.</text>
</comment>
<keyword evidence="4 6" id="KW-1133">Transmembrane helix</keyword>
<dbReference type="PANTHER" id="PTHR40077:SF1">
    <property type="entry name" value="MEMBRANE PROTEIN"/>
    <property type="match status" value="1"/>
</dbReference>